<accession>A0A1A9KMW7</accession>
<dbReference type="EMBL" id="CP015879">
    <property type="protein sequence ID" value="ANI18799.1"/>
    <property type="molecule type" value="Genomic_DNA"/>
</dbReference>
<gene>
    <name evidence="1" type="ORF">A9C11_32595</name>
</gene>
<protein>
    <submittedName>
        <fullName evidence="1">Uncharacterized protein</fullName>
    </submittedName>
</protein>
<name>A0A1A9KMW7_9PSED</name>
<keyword evidence="1" id="KW-0614">Plasmid</keyword>
<geneLocation type="plasmid" evidence="2">
    <name>prbl16</name>
</geneLocation>
<dbReference type="Proteomes" id="UP000077748">
    <property type="component" value="Plasmid pRBL16"/>
</dbReference>
<evidence type="ECO:0000313" key="1">
    <source>
        <dbReference type="EMBL" id="ANI18799.1"/>
    </source>
</evidence>
<dbReference type="RefSeq" id="WP_019486165.1">
    <property type="nucleotide sequence ID" value="NZ_CP015879.1"/>
</dbReference>
<dbReference type="AlphaFoldDB" id="A0A1A9KMW7"/>
<proteinExistence type="predicted"/>
<sequence>MIGSLHFQINEESVPCYVLDMAGNLIRRAAVGSPLTLIPYAVELVTPAAEVIAPRPWSITPETVMSRVTKVAPLLPEVGRAYPRNSIEQILMPFAPQVETDESDESIIQAIDMLPGLDEESAKAVRETLAIHGIHPIPVSGNYNENLHQARAGEICVGEVVKVADGWFSNMKVYRKALVRSA</sequence>
<evidence type="ECO:0000313" key="2">
    <source>
        <dbReference type="Proteomes" id="UP000077748"/>
    </source>
</evidence>
<dbReference type="GeneID" id="93444835"/>
<reference evidence="1 2" key="1">
    <citation type="submission" date="2016-05" db="EMBL/GenBank/DDBJ databases">
        <title>Genome Sequence of Pseudomonas citronellolis Strain SJTE-3, an Estrogens and Persistent Organic Pollutants degradation strain.</title>
        <authorList>
            <person name="Liang R."/>
        </authorList>
    </citation>
    <scope>NUCLEOTIDE SEQUENCE [LARGE SCALE GENOMIC DNA]</scope>
    <source>
        <strain evidence="1 2">SJTE-3</strain>
        <plasmid evidence="2">Plasmid prbl16</plasmid>
    </source>
</reference>
<organism evidence="1 2">
    <name type="scientific">Pseudomonas citronellolis</name>
    <dbReference type="NCBI Taxonomy" id="53408"/>
    <lineage>
        <taxon>Bacteria</taxon>
        <taxon>Pseudomonadati</taxon>
        <taxon>Pseudomonadota</taxon>
        <taxon>Gammaproteobacteria</taxon>
        <taxon>Pseudomonadales</taxon>
        <taxon>Pseudomonadaceae</taxon>
        <taxon>Pseudomonas</taxon>
    </lineage>
</organism>